<evidence type="ECO:0000256" key="2">
    <source>
        <dbReference type="ARBA" id="ARBA00005830"/>
    </source>
</evidence>
<dbReference type="AlphaFoldDB" id="A0A178C7G7"/>
<proteinExistence type="inferred from homology"/>
<feature type="compositionally biased region" description="Basic and acidic residues" evidence="8">
    <location>
        <begin position="76"/>
        <end position="96"/>
    </location>
</feature>
<evidence type="ECO:0000256" key="4">
    <source>
        <dbReference type="ARBA" id="ARBA00022723"/>
    </source>
</evidence>
<dbReference type="PANTHER" id="PTHR20883:SF45">
    <property type="entry name" value="PHYTANOYL-COA DIOXYGENASE FAMILY PROTEIN"/>
    <property type="match status" value="1"/>
</dbReference>
<sequence length="337" mass="38087">MSTTITPPVTVPQYLPVESPRQTESLSNISDDRLRPLPPVKEFQYGNCSDEEVIRALIVTGGVIIRKAVEQHHLDQIEKDTRPELGDPLSSEKNHMSDTFSEQSKRVLGLPGKSKTYMEQVVQHPLFKAIRDELLTAHFKHWFGDKLHESHGKPQLHNTIIFSVRPGAKTQGLHRDDTISHNVCQRKTADQYTQGQDTAIGFFVAGKPATKENGATRFIPGSHLWDHMTPPDESLTVQAELERGDAFILLASAYHGASANKTTDQERLLYSCFFTKSFLRQEENPFLATDFETLMSMGYDEEMLYDIGYGIGEPYSGYCDFLPPIEYLKLKKQRAAQ</sequence>
<feature type="compositionally biased region" description="Polar residues" evidence="8">
    <location>
        <begin position="20"/>
        <end position="29"/>
    </location>
</feature>
<keyword evidence="4" id="KW-0479">Metal-binding</keyword>
<keyword evidence="5" id="KW-0223">Dioxygenase</keyword>
<evidence type="ECO:0008006" key="11">
    <source>
        <dbReference type="Google" id="ProtNLM"/>
    </source>
</evidence>
<dbReference type="RefSeq" id="XP_022495468.1">
    <property type="nucleotide sequence ID" value="XM_022648590.1"/>
</dbReference>
<evidence type="ECO:0000256" key="1">
    <source>
        <dbReference type="ARBA" id="ARBA00001962"/>
    </source>
</evidence>
<evidence type="ECO:0000256" key="6">
    <source>
        <dbReference type="ARBA" id="ARBA00023002"/>
    </source>
</evidence>
<evidence type="ECO:0000256" key="3">
    <source>
        <dbReference type="ARBA" id="ARBA00011738"/>
    </source>
</evidence>
<keyword evidence="10" id="KW-1185">Reference proteome</keyword>
<evidence type="ECO:0000256" key="7">
    <source>
        <dbReference type="ARBA" id="ARBA00023004"/>
    </source>
</evidence>
<comment type="subunit">
    <text evidence="3">Homodimer.</text>
</comment>
<gene>
    <name evidence="9" type="ORF">AYO20_10332</name>
</gene>
<keyword evidence="7" id="KW-0408">Iron</keyword>
<dbReference type="InterPro" id="IPR008775">
    <property type="entry name" value="Phytyl_CoA_dOase-like"/>
</dbReference>
<dbReference type="GO" id="GO:0046872">
    <property type="term" value="F:metal ion binding"/>
    <property type="evidence" value="ECO:0007669"/>
    <property type="project" value="UniProtKB-KW"/>
</dbReference>
<reference evidence="9 10" key="1">
    <citation type="submission" date="2016-03" db="EMBL/GenBank/DDBJ databases">
        <title>The draft genome sequence of Fonsecaea nubica causative agent of cutaneous subcutaneous infection in human host.</title>
        <authorList>
            <person name="Costa F."/>
            <person name="Sybren D.H."/>
            <person name="Raittz R.T."/>
            <person name="Weiss V.A."/>
            <person name="Leao A.C."/>
            <person name="Gomes R."/>
            <person name="De Souza E.M."/>
            <person name="Pedrosa F.O."/>
            <person name="Steffens M.B."/>
            <person name="Bombassaro A."/>
            <person name="Tadra-Sfeir M.Z."/>
            <person name="Moreno L.F."/>
            <person name="Najafzadeh M.J."/>
            <person name="Felipe M.S."/>
            <person name="Teixeira M."/>
            <person name="Sun J."/>
            <person name="Xi L."/>
            <person name="Castro M.A."/>
            <person name="Vicente V.A."/>
        </authorList>
    </citation>
    <scope>NUCLEOTIDE SEQUENCE [LARGE SCALE GENOMIC DNA]</scope>
    <source>
        <strain evidence="9 10">CBS 269.64</strain>
    </source>
</reference>
<evidence type="ECO:0000256" key="5">
    <source>
        <dbReference type="ARBA" id="ARBA00022964"/>
    </source>
</evidence>
<feature type="region of interest" description="Disordered" evidence="8">
    <location>
        <begin position="76"/>
        <end position="105"/>
    </location>
</feature>
<dbReference type="Gene3D" id="2.60.120.620">
    <property type="entry name" value="q2cbj1_9rhob like domain"/>
    <property type="match status" value="1"/>
</dbReference>
<dbReference type="OrthoDB" id="445007at2759"/>
<accession>A0A178C7G7</accession>
<organism evidence="9 10">
    <name type="scientific">Fonsecaea nubica</name>
    <dbReference type="NCBI Taxonomy" id="856822"/>
    <lineage>
        <taxon>Eukaryota</taxon>
        <taxon>Fungi</taxon>
        <taxon>Dikarya</taxon>
        <taxon>Ascomycota</taxon>
        <taxon>Pezizomycotina</taxon>
        <taxon>Eurotiomycetes</taxon>
        <taxon>Chaetothyriomycetidae</taxon>
        <taxon>Chaetothyriales</taxon>
        <taxon>Herpotrichiellaceae</taxon>
        <taxon>Fonsecaea</taxon>
    </lineage>
</organism>
<dbReference type="PANTHER" id="PTHR20883">
    <property type="entry name" value="PHYTANOYL-COA DIOXYGENASE DOMAIN CONTAINING 1"/>
    <property type="match status" value="1"/>
</dbReference>
<dbReference type="EMBL" id="LVCJ01000108">
    <property type="protein sequence ID" value="OAL25870.1"/>
    <property type="molecule type" value="Genomic_DNA"/>
</dbReference>
<comment type="similarity">
    <text evidence="2">Belongs to the PhyH family.</text>
</comment>
<comment type="caution">
    <text evidence="9">The sequence shown here is derived from an EMBL/GenBank/DDBJ whole genome shotgun (WGS) entry which is preliminary data.</text>
</comment>
<protein>
    <recommendedName>
        <fullName evidence="11">Phytanoyl-CoA dioxygenase</fullName>
    </recommendedName>
</protein>
<dbReference type="SUPFAM" id="SSF51197">
    <property type="entry name" value="Clavaminate synthase-like"/>
    <property type="match status" value="1"/>
</dbReference>
<dbReference type="Proteomes" id="UP000185904">
    <property type="component" value="Unassembled WGS sequence"/>
</dbReference>
<dbReference type="Pfam" id="PF05721">
    <property type="entry name" value="PhyH"/>
    <property type="match status" value="1"/>
</dbReference>
<feature type="region of interest" description="Disordered" evidence="8">
    <location>
        <begin position="1"/>
        <end position="33"/>
    </location>
</feature>
<name>A0A178C7G7_9EURO</name>
<evidence type="ECO:0000313" key="10">
    <source>
        <dbReference type="Proteomes" id="UP000185904"/>
    </source>
</evidence>
<evidence type="ECO:0000313" key="9">
    <source>
        <dbReference type="EMBL" id="OAL25870.1"/>
    </source>
</evidence>
<keyword evidence="6" id="KW-0560">Oxidoreductase</keyword>
<comment type="cofactor">
    <cofactor evidence="1">
        <name>Fe cation</name>
        <dbReference type="ChEBI" id="CHEBI:24875"/>
    </cofactor>
</comment>
<evidence type="ECO:0000256" key="8">
    <source>
        <dbReference type="SAM" id="MobiDB-lite"/>
    </source>
</evidence>
<dbReference type="GO" id="GO:0051213">
    <property type="term" value="F:dioxygenase activity"/>
    <property type="evidence" value="ECO:0007669"/>
    <property type="project" value="UniProtKB-KW"/>
</dbReference>
<dbReference type="GeneID" id="34593721"/>